<evidence type="ECO:0000313" key="2">
    <source>
        <dbReference type="Proteomes" id="UP001596237"/>
    </source>
</evidence>
<name>A0ABW1WNN7_9HYPH</name>
<dbReference type="EMBL" id="JBHSTT010000023">
    <property type="protein sequence ID" value="MFC6388968.1"/>
    <property type="molecule type" value="Genomic_DNA"/>
</dbReference>
<gene>
    <name evidence="1" type="ORF">ACFQDP_06400</name>
</gene>
<accession>A0ABW1WNN7</accession>
<dbReference type="Proteomes" id="UP001596237">
    <property type="component" value="Unassembled WGS sequence"/>
</dbReference>
<keyword evidence="2" id="KW-1185">Reference proteome</keyword>
<organism evidence="1 2">
    <name type="scientific">Methylorubrum zatmanii</name>
    <dbReference type="NCBI Taxonomy" id="29429"/>
    <lineage>
        <taxon>Bacteria</taxon>
        <taxon>Pseudomonadati</taxon>
        <taxon>Pseudomonadota</taxon>
        <taxon>Alphaproteobacteria</taxon>
        <taxon>Hyphomicrobiales</taxon>
        <taxon>Methylobacteriaceae</taxon>
        <taxon>Methylorubrum</taxon>
    </lineage>
</organism>
<proteinExistence type="predicted"/>
<comment type="caution">
    <text evidence="1">The sequence shown here is derived from an EMBL/GenBank/DDBJ whole genome shotgun (WGS) entry which is preliminary data.</text>
</comment>
<reference evidence="2" key="1">
    <citation type="journal article" date="2019" name="Int. J. Syst. Evol. Microbiol.">
        <title>The Global Catalogue of Microorganisms (GCM) 10K type strain sequencing project: providing services to taxonomists for standard genome sequencing and annotation.</title>
        <authorList>
            <consortium name="The Broad Institute Genomics Platform"/>
            <consortium name="The Broad Institute Genome Sequencing Center for Infectious Disease"/>
            <person name="Wu L."/>
            <person name="Ma J."/>
        </authorList>
    </citation>
    <scope>NUCLEOTIDE SEQUENCE [LARGE SCALE GENOMIC DNA]</scope>
    <source>
        <strain evidence="2">CCUG 36916</strain>
    </source>
</reference>
<evidence type="ECO:0000313" key="1">
    <source>
        <dbReference type="EMBL" id="MFC6388968.1"/>
    </source>
</evidence>
<sequence length="44" mass="4454">MLDFSVEAEASGFDSVFIGDYGIRLIGAVPVSAGPRGAISPRGA</sequence>
<protein>
    <submittedName>
        <fullName evidence="1">Uncharacterized protein</fullName>
    </submittedName>
</protein>
<dbReference type="RefSeq" id="WP_281397062.1">
    <property type="nucleotide sequence ID" value="NZ_JBHSTT010000023.1"/>
</dbReference>